<feature type="region of interest" description="Disordered" evidence="1">
    <location>
        <begin position="1"/>
        <end position="38"/>
    </location>
</feature>
<gene>
    <name evidence="2" type="ORF">FNV43_RR26590</name>
</gene>
<feature type="compositionally biased region" description="Basic and acidic residues" evidence="1">
    <location>
        <begin position="1"/>
        <end position="16"/>
    </location>
</feature>
<feature type="region of interest" description="Disordered" evidence="1">
    <location>
        <begin position="80"/>
        <end position="110"/>
    </location>
</feature>
<dbReference type="GO" id="GO:0010112">
    <property type="term" value="P:regulation of systemic acquired resistance"/>
    <property type="evidence" value="ECO:0007669"/>
    <property type="project" value="InterPro"/>
</dbReference>
<sequence>MAERKRMEADKRKQTDVDGVSGRRRKKARDDDGEVTAATEEEVEEFYAILRRINDAVSYFKKGDGNVKWLRAMLDGGRFEEDDGVKGEARREEEGVEENVGFDLNADPGP</sequence>
<organism evidence="2 3">
    <name type="scientific">Rhamnella rubrinervis</name>
    <dbReference type="NCBI Taxonomy" id="2594499"/>
    <lineage>
        <taxon>Eukaryota</taxon>
        <taxon>Viridiplantae</taxon>
        <taxon>Streptophyta</taxon>
        <taxon>Embryophyta</taxon>
        <taxon>Tracheophyta</taxon>
        <taxon>Spermatophyta</taxon>
        <taxon>Magnoliopsida</taxon>
        <taxon>eudicotyledons</taxon>
        <taxon>Gunneridae</taxon>
        <taxon>Pentapetalae</taxon>
        <taxon>rosids</taxon>
        <taxon>fabids</taxon>
        <taxon>Rosales</taxon>
        <taxon>Rhamnaceae</taxon>
        <taxon>rhamnoid group</taxon>
        <taxon>Rhamneae</taxon>
        <taxon>Rhamnella</taxon>
    </lineage>
</organism>
<dbReference type="OrthoDB" id="1098796at2759"/>
<evidence type="ECO:0000313" key="2">
    <source>
        <dbReference type="EMBL" id="KAF3431854.1"/>
    </source>
</evidence>
<proteinExistence type="predicted"/>
<dbReference type="InterPro" id="IPR034577">
    <property type="entry name" value="NIMIN-2"/>
</dbReference>
<evidence type="ECO:0000313" key="3">
    <source>
        <dbReference type="Proteomes" id="UP000796880"/>
    </source>
</evidence>
<keyword evidence="3" id="KW-1185">Reference proteome</keyword>
<dbReference type="AlphaFoldDB" id="A0A8K0DPL4"/>
<feature type="compositionally biased region" description="Basic and acidic residues" evidence="1">
    <location>
        <begin position="84"/>
        <end position="93"/>
    </location>
</feature>
<protein>
    <submittedName>
        <fullName evidence="2">Uncharacterized protein</fullName>
    </submittedName>
</protein>
<dbReference type="PANTHER" id="PTHR35735:SF8">
    <property type="entry name" value="PROTEIN NIM1-INTERACTING 2"/>
    <property type="match status" value="1"/>
</dbReference>
<reference evidence="2" key="1">
    <citation type="submission" date="2020-03" db="EMBL/GenBank/DDBJ databases">
        <title>A high-quality chromosome-level genome assembly of a woody plant with both climbing and erect habits, Rhamnella rubrinervis.</title>
        <authorList>
            <person name="Lu Z."/>
            <person name="Yang Y."/>
            <person name="Zhu X."/>
            <person name="Sun Y."/>
        </authorList>
    </citation>
    <scope>NUCLEOTIDE SEQUENCE</scope>
    <source>
        <strain evidence="2">BYM</strain>
        <tissue evidence="2">Leaf</tissue>
    </source>
</reference>
<dbReference type="Proteomes" id="UP000796880">
    <property type="component" value="Unassembled WGS sequence"/>
</dbReference>
<evidence type="ECO:0000256" key="1">
    <source>
        <dbReference type="SAM" id="MobiDB-lite"/>
    </source>
</evidence>
<dbReference type="EMBL" id="VOIH02000012">
    <property type="protein sequence ID" value="KAF3431854.1"/>
    <property type="molecule type" value="Genomic_DNA"/>
</dbReference>
<name>A0A8K0DPL4_9ROSA</name>
<comment type="caution">
    <text evidence="2">The sequence shown here is derived from an EMBL/GenBank/DDBJ whole genome shotgun (WGS) entry which is preliminary data.</text>
</comment>
<dbReference type="PANTHER" id="PTHR35735">
    <property type="entry name" value="PROTEIN NIM1-INTERACTING 2"/>
    <property type="match status" value="1"/>
</dbReference>
<accession>A0A8K0DPL4</accession>